<accession>A0AAQ3M948</accession>
<gene>
    <name evidence="2" type="ORF">R9X50_00680200</name>
</gene>
<feature type="compositionally biased region" description="Polar residues" evidence="1">
    <location>
        <begin position="552"/>
        <end position="562"/>
    </location>
</feature>
<feature type="region of interest" description="Disordered" evidence="1">
    <location>
        <begin position="546"/>
        <end position="688"/>
    </location>
</feature>
<feature type="region of interest" description="Disordered" evidence="1">
    <location>
        <begin position="23"/>
        <end position="58"/>
    </location>
</feature>
<reference evidence="2 3" key="1">
    <citation type="submission" date="2023-11" db="EMBL/GenBank/DDBJ databases">
        <title>An acidophilic fungus is an integral part of prey digestion in a carnivorous sundew plant.</title>
        <authorList>
            <person name="Tsai I.J."/>
        </authorList>
    </citation>
    <scope>NUCLEOTIDE SEQUENCE [LARGE SCALE GENOMIC DNA]</scope>
    <source>
        <strain evidence="2">169a</strain>
    </source>
</reference>
<evidence type="ECO:0000256" key="1">
    <source>
        <dbReference type="SAM" id="MobiDB-lite"/>
    </source>
</evidence>
<feature type="compositionally biased region" description="Basic and acidic residues" evidence="1">
    <location>
        <begin position="565"/>
        <end position="580"/>
    </location>
</feature>
<dbReference type="Proteomes" id="UP001303373">
    <property type="component" value="Chromosome 11"/>
</dbReference>
<feature type="region of interest" description="Disordered" evidence="1">
    <location>
        <begin position="151"/>
        <end position="408"/>
    </location>
</feature>
<dbReference type="AlphaFoldDB" id="A0AAQ3M948"/>
<feature type="compositionally biased region" description="Polar residues" evidence="1">
    <location>
        <begin position="388"/>
        <end position="401"/>
    </location>
</feature>
<proteinExistence type="predicted"/>
<organism evidence="2 3">
    <name type="scientific">Acrodontium crateriforme</name>
    <dbReference type="NCBI Taxonomy" id="150365"/>
    <lineage>
        <taxon>Eukaryota</taxon>
        <taxon>Fungi</taxon>
        <taxon>Dikarya</taxon>
        <taxon>Ascomycota</taxon>
        <taxon>Pezizomycotina</taxon>
        <taxon>Dothideomycetes</taxon>
        <taxon>Dothideomycetidae</taxon>
        <taxon>Mycosphaerellales</taxon>
        <taxon>Teratosphaeriaceae</taxon>
        <taxon>Acrodontium</taxon>
    </lineage>
</organism>
<feature type="compositionally biased region" description="Basic and acidic residues" evidence="1">
    <location>
        <begin position="363"/>
        <end position="375"/>
    </location>
</feature>
<protein>
    <submittedName>
        <fullName evidence="2">Ribokinase-like protein</fullName>
    </submittedName>
</protein>
<feature type="region of interest" description="Disordered" evidence="1">
    <location>
        <begin position="76"/>
        <end position="137"/>
    </location>
</feature>
<feature type="compositionally biased region" description="Basic and acidic residues" evidence="1">
    <location>
        <begin position="94"/>
        <end position="105"/>
    </location>
</feature>
<dbReference type="EMBL" id="CP138590">
    <property type="protein sequence ID" value="WPH03919.1"/>
    <property type="molecule type" value="Genomic_DNA"/>
</dbReference>
<evidence type="ECO:0000313" key="2">
    <source>
        <dbReference type="EMBL" id="WPH03919.1"/>
    </source>
</evidence>
<evidence type="ECO:0000313" key="3">
    <source>
        <dbReference type="Proteomes" id="UP001303373"/>
    </source>
</evidence>
<keyword evidence="3" id="KW-1185">Reference proteome</keyword>
<feature type="compositionally biased region" description="Basic and acidic residues" evidence="1">
    <location>
        <begin position="151"/>
        <end position="190"/>
    </location>
</feature>
<name>A0AAQ3M948_9PEZI</name>
<feature type="region of interest" description="Disordered" evidence="1">
    <location>
        <begin position="447"/>
        <end position="478"/>
    </location>
</feature>
<feature type="compositionally biased region" description="Basic and acidic residues" evidence="1">
    <location>
        <begin position="267"/>
        <end position="283"/>
    </location>
</feature>
<feature type="compositionally biased region" description="Polar residues" evidence="1">
    <location>
        <begin position="459"/>
        <end position="478"/>
    </location>
</feature>
<feature type="compositionally biased region" description="Low complexity" evidence="1">
    <location>
        <begin position="219"/>
        <end position="234"/>
    </location>
</feature>
<feature type="compositionally biased region" description="Basic and acidic residues" evidence="1">
    <location>
        <begin position="593"/>
        <end position="604"/>
    </location>
</feature>
<sequence length="688" mass="74927">MSSYHPQSAIDDSFETINFAKVAEQHVGAEDEEEQHGWPPPGYYSGPRSGHWTVNSDCRSAIDDRCPTEWIVAPASTVGGQPAQPNLTSGLLRKLADSKPERNEAEQAGFTGGSPVSAHASKSFKHSAHSETRPQYQGFYLPTYNNALYTEKHSAVQAERNKESSKVHPKHQEKPVSPGAKDRQQREAVPKQKHKQQPNLKKQFPKSPPTKAHPPVIESQGKSSVASVVSALGSKKIRIVSKSGDEVVVEIPDLKSASRKSASVRAGDGDKIWSSKDKAENGRHASPPLSRRGPTSPHALTQSARGEQGERSSSSRKTASPVKSHSPAAETMQWHQADPDVFPPRSAQAVSLESLKSAVRSTMENEARLKGEGRDINSSQTSRRDSVARSSKAPSAITKATSLVHDRPYSFRSLQATVKTISENSDRLMENQHSGMQFVSERLYVSAGSHQSRTEPKKTSIQNSSRPTMTLPNRQQPPKSATIFAGRGWISPHPLSVASSDMGSPPQSAIQLPEGGKFTYEDWRAVQADDVPYRFSRSTNSVATPVIKVPCSTRNGSHSTGMRSHGRDASNHASRIDSHRSSRHSSYHSASTKKGDCHPSDGDSKGPVLNENPRDDRGWAMETQCDEAPSGNWHSGIASDSRPDKRGAAYSVISPDGREQIQLTMPWDHAGEGTRGNNSRSRPPPPGW</sequence>